<gene>
    <name evidence="3" type="ORF">T9A_00188</name>
</gene>
<evidence type="ECO:0000256" key="2">
    <source>
        <dbReference type="SAM" id="SignalP"/>
    </source>
</evidence>
<evidence type="ECO:0000313" key="3">
    <source>
        <dbReference type="EMBL" id="KGD62868.1"/>
    </source>
</evidence>
<accession>A0ABR4WGZ2</accession>
<dbReference type="Proteomes" id="UP000029443">
    <property type="component" value="Unassembled WGS sequence"/>
</dbReference>
<evidence type="ECO:0000256" key="1">
    <source>
        <dbReference type="SAM" id="Coils"/>
    </source>
</evidence>
<protein>
    <recommendedName>
        <fullName evidence="5">Methyl-accepting chemotaxis protein</fullName>
    </recommendedName>
</protein>
<keyword evidence="2" id="KW-0732">Signal</keyword>
<name>A0ABR4WGZ2_9GAMM</name>
<feature type="coiled-coil region" evidence="1">
    <location>
        <begin position="55"/>
        <end position="82"/>
    </location>
</feature>
<dbReference type="EMBL" id="ARXU01000001">
    <property type="protein sequence ID" value="KGD62868.1"/>
    <property type="molecule type" value="Genomic_DNA"/>
</dbReference>
<keyword evidence="1" id="KW-0175">Coiled coil</keyword>
<evidence type="ECO:0000313" key="4">
    <source>
        <dbReference type="Proteomes" id="UP000029443"/>
    </source>
</evidence>
<feature type="signal peptide" evidence="2">
    <location>
        <begin position="1"/>
        <end position="21"/>
    </location>
</feature>
<keyword evidence="4" id="KW-1185">Reference proteome</keyword>
<comment type="caution">
    <text evidence="3">The sequence shown here is derived from an EMBL/GenBank/DDBJ whole genome shotgun (WGS) entry which is preliminary data.</text>
</comment>
<proteinExistence type="predicted"/>
<organism evidence="3 4">
    <name type="scientific">Alcanivorax jadensis T9</name>
    <dbReference type="NCBI Taxonomy" id="1177181"/>
    <lineage>
        <taxon>Bacteria</taxon>
        <taxon>Pseudomonadati</taxon>
        <taxon>Pseudomonadota</taxon>
        <taxon>Gammaproteobacteria</taxon>
        <taxon>Oceanospirillales</taxon>
        <taxon>Alcanivoracaceae</taxon>
        <taxon>Alcanivorax</taxon>
    </lineage>
</organism>
<feature type="chain" id="PRO_5046741818" description="Methyl-accepting chemotaxis protein" evidence="2">
    <location>
        <begin position="22"/>
        <end position="264"/>
    </location>
</feature>
<sequence length="264" mass="29439">MGKRLLGSLLAIALLPAQGMAAITNADLEEFELSLWKVRTNFHMLTVMAGSEIYASDLKRTISQSRQALSELRANAEGSEERQFVADLEKELTLYVDAARGNTMAEQGYTNAYIIKDVNELPAIMADKMDAFENATGGKYDEIRELSAYLQRMTSEYLNVAADPAGGMASGSDEGRLDFKNAVPEFEKMLEAAQKQYAGDEAMTRALNQVAVKWKFIRQSMVKFYENAVPFLIYRYTRQMVETMEQAISLASTDMAKPTFGPVE</sequence>
<evidence type="ECO:0008006" key="5">
    <source>
        <dbReference type="Google" id="ProtNLM"/>
    </source>
</evidence>
<reference evidence="3 4" key="1">
    <citation type="submission" date="2012-09" db="EMBL/GenBank/DDBJ databases">
        <title>Genome Sequence of alkane-degrading Bacterium Alcanivorax jadensis T9.</title>
        <authorList>
            <person name="Lai Q."/>
            <person name="Shao Z."/>
        </authorList>
    </citation>
    <scope>NUCLEOTIDE SEQUENCE [LARGE SCALE GENOMIC DNA]</scope>
    <source>
        <strain evidence="3 4">T9</strain>
    </source>
</reference>